<feature type="region of interest" description="Disordered" evidence="2">
    <location>
        <begin position="860"/>
        <end position="883"/>
    </location>
</feature>
<evidence type="ECO:0000313" key="4">
    <source>
        <dbReference type="Proteomes" id="UP000018201"/>
    </source>
</evidence>
<feature type="region of interest" description="Disordered" evidence="2">
    <location>
        <begin position="1"/>
        <end position="21"/>
    </location>
</feature>
<sequence length="1844" mass="201101">MGDPSLTGDLDATEGARMPTEHMSLNVQGGLCLPPQLKTRVQQGQQVHGNGLPDPFSTASICGNLVAAVPEHPEELSPQSALQKKSPCGVNGHGDTGVDGSSSVNGPNEQLHLGSNPLAHSAAPPTQSASEERTEGSGLKSLESKHFQTEVKEKELDEAQQTNQNSWPGGEVVQNVDGPPGRIRSILSQEELLEGAQENLDAPSNALAGYDTHGRVVEKKEDGQSTTPISPGARILRSKTVMVPVLNTSRVPGDTPIRRETAFVQWNHYNHASPAVDSSRGRERMDSLAGCQAARRTQSDAGGLYSGGVNVQRTSREALGVMAKSLHASSAAWRRGTSVFRRSPQRLREHLITRNTPEVSIPRDLAPPSSYSCSQEGMLEISADAEHVRVQVGQEQQAAPNRRPEKDTTFTTHNITNSLGDMEVTFPILLANKRRMTIERQGNRLDRSGSREQGHTAKQGCIRIPEGSSVSAKTFKRLLSSGHQTKRTAQEAYKKSHSEVQSFSSQLQKRLSRRSARSRVKPNYGGRELAMRHRKQKISPKALCKQRKYNKAATVKQTATNDRGLEDSSSSMSAVGGSNTASPTRKPALYWEKTDHQPAVAATYDRAGEHTERVQELENTSTTFPPHRSSLRSSITSECLAEETLREHCSASKECDTCCKEAVTPKVMPCEGHRMEVSLSLCNPQMLDQRAASCIDLGSYGVTHLQWSGPPVSSPQRSRSLSWDAGCSEDAQTALLPIRQRRQVKLTPYARATYSQVPDMPLTEKNKCTKERMGTCKRLSVGEPARSSEPQHLLGYLEPQDAACIIECIDSTVSAERATPFRVDVEKPQQEPAEPQAFQGNFRNEARSKPEGLMDAISVASSQSPYSHCRQSPTPNNPSQLLLDSQPRENAVAAAQPPGEPGAESGVMPCGVPVGISMVIGGNFAQMGSREEALNVSNGVHAVRHFLGQHIVKHPQAILFTEGGEQMAHSTIGHGSEQPATELAGLSKSSIWVAPHSVLISRLGGFGAYSGGEAVKLGDACETPHDRIIHFGSLQFNEEVAKSQCCARQVDKPVNVGHLSGKASKCAEGDSFVQRPADSQKEPSGLPSAVHPSPGFSAPLHARGQRQAHVQKDNYCPPTVDSELHAFCYGRRQHTPGTRCIPGQAEVRVPGALRRAAMHCLHPIGGACQCSGVMCCRSGIWHEHTFCRTPILCSNRMRDSVLLMHHRGTLFRRFYLSRTLYLKEEALKRRIHSRRKHVELLNKQLTIQRQQLERTLELQQTQFQQRLNHDIFPSNRLKNDRIFRRSVYKSTLGRRKATAICCQERPAALVEAAAAATAAALAVVGGCEQRAHKLLSDSQSPALSVGDSAQVTAGISGKEGVPGATTERPPGLQQQLLTAKLSEEARQEKRPILHTSPKSEELAQPLQGEVFFQSQESNRVAAKEPQRCIASSEEPDNSLGRPPQYSIREGENDWQLQLTLPRISHLDPNEIHDDLGGPMLPRGRSERTCPKLAIGLELSFPSPGRNMSAREAVDGERSYSQIEVTFAPSLPNDSSIPIHKLQTKSSASCNWEGASRGRRNEPSDFPAGVAAFRKRNSMPMTRALNASRRSLSRGNRASHAYSHSSSTAIRDSSSGQRGNIPAKASSLKAGDISLVEGLQGTPGRYRCNAIPMAYQRDPSISIFSQLFEDSFRRQRNLFLLRMQKNLGSISIIRPQRTREGAALQYRRALGARALTRHAATQRSGETAEVASSKQAATHKPDWMHGFHEALKERKTGVEISVKRTNGNTDNNAISGRALLVEDAAENKLCLCPGSLSQIATKAIPHPESSNCMHAVAPSARLLPLPPRRPNFGSFVAAVEADSIC</sequence>
<feature type="compositionally biased region" description="Basic and acidic residues" evidence="2">
    <location>
        <begin position="142"/>
        <end position="157"/>
    </location>
</feature>
<feature type="region of interest" description="Disordered" evidence="2">
    <location>
        <begin position="1587"/>
        <end position="1623"/>
    </location>
</feature>
<reference evidence="3" key="2">
    <citation type="submission" date="2013-10" db="EMBL/GenBank/DDBJ databases">
        <authorList>
            <person name="Aslett M."/>
        </authorList>
    </citation>
    <scope>NUCLEOTIDE SEQUENCE [LARGE SCALE GENOMIC DNA]</scope>
    <source>
        <strain evidence="3">Houghton</strain>
    </source>
</reference>
<evidence type="ECO:0000256" key="2">
    <source>
        <dbReference type="SAM" id="MobiDB-lite"/>
    </source>
</evidence>
<name>U6GQQ8_9EIME</name>
<dbReference type="OrthoDB" id="347852at2759"/>
<feature type="compositionally biased region" description="Polar residues" evidence="2">
    <location>
        <begin position="99"/>
        <end position="108"/>
    </location>
</feature>
<dbReference type="EMBL" id="HG691934">
    <property type="protein sequence ID" value="CDI80954.1"/>
    <property type="molecule type" value="Genomic_DNA"/>
</dbReference>
<accession>U6GQQ8</accession>
<feature type="region of interest" description="Disordered" evidence="2">
    <location>
        <begin position="554"/>
        <end position="585"/>
    </location>
</feature>
<feature type="coiled-coil region" evidence="1">
    <location>
        <begin position="1235"/>
        <end position="1262"/>
    </location>
</feature>
<feature type="region of interest" description="Disordered" evidence="2">
    <location>
        <begin position="1717"/>
        <end position="1738"/>
    </location>
</feature>
<feature type="compositionally biased region" description="Low complexity" evidence="2">
    <location>
        <begin position="1587"/>
        <end position="1606"/>
    </location>
</feature>
<organism evidence="3 4">
    <name type="scientific">Eimeria praecox</name>
    <dbReference type="NCBI Taxonomy" id="51316"/>
    <lineage>
        <taxon>Eukaryota</taxon>
        <taxon>Sar</taxon>
        <taxon>Alveolata</taxon>
        <taxon>Apicomplexa</taxon>
        <taxon>Conoidasida</taxon>
        <taxon>Coccidia</taxon>
        <taxon>Eucoccidiorida</taxon>
        <taxon>Eimeriorina</taxon>
        <taxon>Eimeriidae</taxon>
        <taxon>Eimeria</taxon>
    </lineage>
</organism>
<reference evidence="3" key="1">
    <citation type="submission" date="2013-10" db="EMBL/GenBank/DDBJ databases">
        <title>Genomic analysis of the causative agents of coccidiosis in chickens.</title>
        <authorList>
            <person name="Reid A.J."/>
            <person name="Blake D."/>
            <person name="Billington K."/>
            <person name="Browne H."/>
            <person name="Dunn M."/>
            <person name="Hung S."/>
            <person name="Kawahara F."/>
            <person name="Miranda-Saavedra D."/>
            <person name="Mourier T."/>
            <person name="Nagra H."/>
            <person name="Otto T.D."/>
            <person name="Rawlings N."/>
            <person name="Sanchez A."/>
            <person name="Sanders M."/>
            <person name="Subramaniam C."/>
            <person name="Tay Y."/>
            <person name="Dear P."/>
            <person name="Doerig C."/>
            <person name="Gruber A."/>
            <person name="Parkinson J."/>
            <person name="Shirley M."/>
            <person name="Wan K.L."/>
            <person name="Berriman M."/>
            <person name="Tomley F."/>
            <person name="Pain A."/>
        </authorList>
    </citation>
    <scope>NUCLEOTIDE SEQUENCE [LARGE SCALE GENOMIC DNA]</scope>
    <source>
        <strain evidence="3">Houghton</strain>
    </source>
</reference>
<evidence type="ECO:0000256" key="1">
    <source>
        <dbReference type="SAM" id="Coils"/>
    </source>
</evidence>
<feature type="compositionally biased region" description="Basic and acidic residues" evidence="2">
    <location>
        <begin position="441"/>
        <end position="455"/>
    </location>
</feature>
<dbReference type="Proteomes" id="UP000018201">
    <property type="component" value="Unassembled WGS sequence"/>
</dbReference>
<dbReference type="VEuPathDB" id="ToxoDB:EPH_0035350"/>
<feature type="region of interest" description="Disordered" evidence="2">
    <location>
        <begin position="480"/>
        <end position="521"/>
    </location>
</feature>
<feature type="compositionally biased region" description="Polar residues" evidence="2">
    <location>
        <begin position="1718"/>
        <end position="1735"/>
    </location>
</feature>
<feature type="compositionally biased region" description="Basic and acidic residues" evidence="2">
    <location>
        <begin position="488"/>
        <end position="498"/>
    </location>
</feature>
<feature type="region of interest" description="Disordered" evidence="2">
    <location>
        <begin position="1547"/>
        <end position="1566"/>
    </location>
</feature>
<feature type="compositionally biased region" description="Polar residues" evidence="2">
    <location>
        <begin position="1607"/>
        <end position="1617"/>
    </location>
</feature>
<gene>
    <name evidence="3" type="ORF">EPH_0035350</name>
</gene>
<feature type="region of interest" description="Disordered" evidence="2">
    <location>
        <begin position="441"/>
        <end position="465"/>
    </location>
</feature>
<keyword evidence="4" id="KW-1185">Reference proteome</keyword>
<keyword evidence="1" id="KW-0175">Coiled coil</keyword>
<evidence type="ECO:0000313" key="3">
    <source>
        <dbReference type="EMBL" id="CDI80954.1"/>
    </source>
</evidence>
<feature type="region of interest" description="Disordered" evidence="2">
    <location>
        <begin position="72"/>
        <end position="177"/>
    </location>
</feature>
<feature type="compositionally biased region" description="Basic residues" evidence="2">
    <location>
        <begin position="510"/>
        <end position="520"/>
    </location>
</feature>
<proteinExistence type="predicted"/>
<feature type="compositionally biased region" description="Basic and acidic residues" evidence="2">
    <location>
        <begin position="1383"/>
        <end position="1401"/>
    </location>
</feature>
<feature type="region of interest" description="Disordered" evidence="2">
    <location>
        <begin position="1072"/>
        <end position="1099"/>
    </location>
</feature>
<feature type="region of interest" description="Disordered" evidence="2">
    <location>
        <begin position="1383"/>
        <end position="1447"/>
    </location>
</feature>
<protein>
    <submittedName>
        <fullName evidence="3">Uncharacterized protein</fullName>
    </submittedName>
</protein>